<dbReference type="AlphaFoldDB" id="A0A9N9E2B6"/>
<keyword evidence="2" id="KW-1185">Reference proteome</keyword>
<evidence type="ECO:0000313" key="2">
    <source>
        <dbReference type="Proteomes" id="UP000789570"/>
    </source>
</evidence>
<accession>A0A9N9E2B6</accession>
<evidence type="ECO:0000313" key="1">
    <source>
        <dbReference type="EMBL" id="CAG8655812.1"/>
    </source>
</evidence>
<dbReference type="Proteomes" id="UP000789570">
    <property type="component" value="Unassembled WGS sequence"/>
</dbReference>
<reference evidence="1" key="1">
    <citation type="submission" date="2021-06" db="EMBL/GenBank/DDBJ databases">
        <authorList>
            <person name="Kallberg Y."/>
            <person name="Tangrot J."/>
            <person name="Rosling A."/>
        </authorList>
    </citation>
    <scope>NUCLEOTIDE SEQUENCE</scope>
    <source>
        <strain evidence="1">UK204</strain>
    </source>
</reference>
<proteinExistence type="predicted"/>
<organism evidence="1 2">
    <name type="scientific">Funneliformis caledonium</name>
    <dbReference type="NCBI Taxonomy" id="1117310"/>
    <lineage>
        <taxon>Eukaryota</taxon>
        <taxon>Fungi</taxon>
        <taxon>Fungi incertae sedis</taxon>
        <taxon>Mucoromycota</taxon>
        <taxon>Glomeromycotina</taxon>
        <taxon>Glomeromycetes</taxon>
        <taxon>Glomerales</taxon>
        <taxon>Glomeraceae</taxon>
        <taxon>Funneliformis</taxon>
    </lineage>
</organism>
<protein>
    <submittedName>
        <fullName evidence="1">4265_t:CDS:1</fullName>
    </submittedName>
</protein>
<sequence length="122" mass="14121">MASVDNIDTRLFKYIGIVSEGDVYSHNLVYIHTNEKQINVIINERTFFRLPYTSCELKFASTIVSNKVFTRLKEYIFEIIAHNELSADKTFLTCLLEKHEKSSCGKELELKLSQLITKIVTQ</sequence>
<gene>
    <name evidence="1" type="ORF">FCALED_LOCUS11305</name>
</gene>
<dbReference type="EMBL" id="CAJVPQ010004645">
    <property type="protein sequence ID" value="CAG8655812.1"/>
    <property type="molecule type" value="Genomic_DNA"/>
</dbReference>
<name>A0A9N9E2B6_9GLOM</name>
<comment type="caution">
    <text evidence="1">The sequence shown here is derived from an EMBL/GenBank/DDBJ whole genome shotgun (WGS) entry which is preliminary data.</text>
</comment>